<keyword evidence="1" id="KW-0472">Membrane</keyword>
<evidence type="ECO:0000313" key="4">
    <source>
        <dbReference type="Proteomes" id="UP000067399"/>
    </source>
</evidence>
<proteinExistence type="predicted"/>
<feature type="domain" description="Inner membrane protein YgaP-like transmembrane" evidence="2">
    <location>
        <begin position="2"/>
        <end position="62"/>
    </location>
</feature>
<sequence length="71" mass="7651">MTINNAVNFMAGSVVTLGLALAHFNGTIDITNTSWLWLSAFVGLNLMQMAITGFCPAKFIFKLLGLKDTKG</sequence>
<dbReference type="KEGG" id="ebh:BSEPE_1376"/>
<name>A0A0P0USQ9_9GAMM</name>
<dbReference type="Pfam" id="PF11127">
    <property type="entry name" value="YgaP-like_TM"/>
    <property type="match status" value="1"/>
</dbReference>
<evidence type="ECO:0000313" key="3">
    <source>
        <dbReference type="EMBL" id="BAS68357.1"/>
    </source>
</evidence>
<dbReference type="OrthoDB" id="9799383at2"/>
<dbReference type="Proteomes" id="UP000067399">
    <property type="component" value="Chromosome"/>
</dbReference>
<keyword evidence="1" id="KW-1133">Transmembrane helix</keyword>
<dbReference type="Gene3D" id="6.10.140.1340">
    <property type="match status" value="1"/>
</dbReference>
<reference evidence="3 4" key="1">
    <citation type="journal article" date="2000" name="Mar. Ecol. Prog. Ser.">
        <title>Phylogenetic characterization of endosymbionts in three hydrothermal vent mussels: influence on host distributions.</title>
        <authorList>
            <person name="Fujiwara Y."/>
            <person name="Takai K."/>
            <person name="Uematsu K."/>
            <person name="Tsuchida S."/>
            <person name="Hunt J.C."/>
            <person name="Hashimoto J."/>
        </authorList>
    </citation>
    <scope>NUCLEOTIDE SEQUENCE [LARGE SCALE GENOMIC DNA]</scope>
    <source>
        <strain evidence="3 4">Myojin Knoll</strain>
    </source>
</reference>
<keyword evidence="1" id="KW-0812">Transmembrane</keyword>
<accession>A0A0P0USQ9</accession>
<gene>
    <name evidence="3" type="ORF">BSEPE_1376</name>
</gene>
<keyword evidence="4" id="KW-1185">Reference proteome</keyword>
<dbReference type="AlphaFoldDB" id="A0A0P0USQ9"/>
<feature type="transmembrane region" description="Helical" evidence="1">
    <location>
        <begin position="7"/>
        <end position="24"/>
    </location>
</feature>
<dbReference type="EMBL" id="AP013042">
    <property type="protein sequence ID" value="BAS68357.1"/>
    <property type="molecule type" value="Genomic_DNA"/>
</dbReference>
<evidence type="ECO:0000256" key="1">
    <source>
        <dbReference type="SAM" id="Phobius"/>
    </source>
</evidence>
<feature type="transmembrane region" description="Helical" evidence="1">
    <location>
        <begin position="36"/>
        <end position="61"/>
    </location>
</feature>
<dbReference type="STRING" id="1303921.BSEPE_1376"/>
<protein>
    <recommendedName>
        <fullName evidence="2">Inner membrane protein YgaP-like transmembrane domain-containing protein</fullName>
    </recommendedName>
</protein>
<dbReference type="InterPro" id="IPR021309">
    <property type="entry name" value="YgaP-like_TM"/>
</dbReference>
<dbReference type="RefSeq" id="WP_066045511.1">
    <property type="nucleotide sequence ID" value="NZ_AP013042.1"/>
</dbReference>
<reference evidence="3 4" key="2">
    <citation type="journal article" date="2016" name="ISME J.">
        <title>Heterogeneous composition of key metabolic gene clusters in a vent mussel symbiont population.</title>
        <authorList>
            <person name="Ikuta T."/>
            <person name="Takaki Y."/>
            <person name="Nagai Y."/>
            <person name="Shimamura S."/>
            <person name="Tsuda M."/>
            <person name="Kawagucci S."/>
            <person name="Aoki Y."/>
            <person name="Inoue K."/>
            <person name="Teruya M."/>
            <person name="Satou K."/>
            <person name="Teruya K."/>
            <person name="Shimoji M."/>
            <person name="Tamotsu H."/>
            <person name="Hirano T."/>
            <person name="Maruyama T."/>
            <person name="Yoshida T."/>
        </authorList>
    </citation>
    <scope>NUCLEOTIDE SEQUENCE [LARGE SCALE GENOMIC DNA]</scope>
    <source>
        <strain evidence="3 4">Myojin Knoll</strain>
    </source>
</reference>
<evidence type="ECO:0000259" key="2">
    <source>
        <dbReference type="Pfam" id="PF11127"/>
    </source>
</evidence>
<organism evidence="3 4">
    <name type="scientific">endosymbiont of Bathymodiolus septemdierum str. Myojin knoll</name>
    <dbReference type="NCBI Taxonomy" id="1303921"/>
    <lineage>
        <taxon>Bacteria</taxon>
        <taxon>Pseudomonadati</taxon>
        <taxon>Pseudomonadota</taxon>
        <taxon>Gammaproteobacteria</taxon>
        <taxon>sulfur-oxidizing symbionts</taxon>
    </lineage>
</organism>